<accession>A0A1T4X5Z2</accession>
<keyword evidence="2" id="KW-1185">Reference proteome</keyword>
<dbReference type="NCBIfam" id="TIGR03057">
    <property type="entry name" value="xxxLxxG_by_4"/>
    <property type="match status" value="1"/>
</dbReference>
<proteinExistence type="predicted"/>
<evidence type="ECO:0000313" key="1">
    <source>
        <dbReference type="EMBL" id="SKA84475.1"/>
    </source>
</evidence>
<organism evidence="1 2">
    <name type="scientific">Caloramator quimbayensis</name>
    <dbReference type="NCBI Taxonomy" id="1147123"/>
    <lineage>
        <taxon>Bacteria</taxon>
        <taxon>Bacillati</taxon>
        <taxon>Bacillota</taxon>
        <taxon>Clostridia</taxon>
        <taxon>Eubacteriales</taxon>
        <taxon>Clostridiaceae</taxon>
        <taxon>Caloramator</taxon>
    </lineage>
</organism>
<dbReference type="OrthoDB" id="9815841at2"/>
<evidence type="ECO:0000313" key="2">
    <source>
        <dbReference type="Proteomes" id="UP000190105"/>
    </source>
</evidence>
<reference evidence="2" key="1">
    <citation type="submission" date="2017-02" db="EMBL/GenBank/DDBJ databases">
        <authorList>
            <person name="Varghese N."/>
            <person name="Submissions S."/>
        </authorList>
    </citation>
    <scope>NUCLEOTIDE SEQUENCE [LARGE SCALE GENOMIC DNA]</scope>
    <source>
        <strain evidence="2">USBA 833</strain>
    </source>
</reference>
<dbReference type="AlphaFoldDB" id="A0A1T4X5Z2"/>
<dbReference type="RefSeq" id="WP_078696015.1">
    <property type="nucleotide sequence ID" value="NZ_FUYH01000006.1"/>
</dbReference>
<dbReference type="EMBL" id="FUYH01000006">
    <property type="protein sequence ID" value="SKA84475.1"/>
    <property type="molecule type" value="Genomic_DNA"/>
</dbReference>
<sequence>MKKVLVAVLSIILALELSVPSYALDIMPKKEEVVYGLLSTNGSVKNIYVVSIFDKGEIIDYGNYSKIINMTTSDKLNINGDKITVNTAAKKLYYQGNLVSKELPWNISLKYMIDGKEISGTELAGKSGFLKIMMSIKQNPEVNSTFFNNYALQIAILLDTKLCDNIKADNATILDAGGKKQITYIVLPGKGADISVTADVHDFEMDSVTINGIKLYLDMSIDTDKFTQEISKLSDAIKKLDDGSGSLLYGVNQLSNGIKKYTEGLKAFNEGLSEFNDGTNKLSAGADNLEKGLSELSKQNDALEKGALSMQQYVFDTINLKLSEKGLKIPALTPDNYSMILSDIPELVSVKKQLDSIVEYTRGLKGYMNGVTKLNAGAVDLAKGLSQLNASSSKISYASEELYNSMSEINLAAKKLQKGIASYKEGTADLRRRTFNIDNEINKIIDETIDDILGSDSKAVSFVSEKNTNVSSVQFVLKTDGIKLSKTKKTFKKSKTLSFYQRLLKLFGLYKTEY</sequence>
<dbReference type="InterPro" id="IPR023908">
    <property type="entry name" value="xxxLxxG_rpt"/>
</dbReference>
<dbReference type="Proteomes" id="UP000190105">
    <property type="component" value="Unassembled WGS sequence"/>
</dbReference>
<dbReference type="Gene3D" id="1.10.287.950">
    <property type="entry name" value="Methyl-accepting chemotaxis protein"/>
    <property type="match status" value="1"/>
</dbReference>
<gene>
    <name evidence="1" type="ORF">SAMN05443428_10620</name>
</gene>
<protein>
    <submittedName>
        <fullName evidence="1">X-X-X-Leu-X-X-Gly heptad repeat-containing protein</fullName>
    </submittedName>
</protein>
<dbReference type="STRING" id="1147123.SAMN05443428_10620"/>
<name>A0A1T4X5Z2_9CLOT</name>